<feature type="transmembrane region" description="Helical" evidence="5">
    <location>
        <begin position="138"/>
        <end position="158"/>
    </location>
</feature>
<dbReference type="PANTHER" id="PTHR37422">
    <property type="entry name" value="TEICHURONIC ACID BIOSYNTHESIS PROTEIN TUAE"/>
    <property type="match status" value="1"/>
</dbReference>
<feature type="transmembrane region" description="Helical" evidence="5">
    <location>
        <begin position="280"/>
        <end position="299"/>
    </location>
</feature>
<feature type="transmembrane region" description="Helical" evidence="5">
    <location>
        <begin position="441"/>
        <end position="460"/>
    </location>
</feature>
<feature type="transmembrane region" description="Helical" evidence="5">
    <location>
        <begin position="108"/>
        <end position="132"/>
    </location>
</feature>
<keyword evidence="3 5" id="KW-1133">Transmembrane helix</keyword>
<comment type="subcellular location">
    <subcellularLocation>
        <location evidence="1">Membrane</location>
        <topology evidence="1">Multi-pass membrane protein</topology>
    </subcellularLocation>
</comment>
<dbReference type="InterPro" id="IPR007016">
    <property type="entry name" value="O-antigen_ligase-rel_domated"/>
</dbReference>
<feature type="transmembrane region" description="Helical" evidence="5">
    <location>
        <begin position="179"/>
        <end position="197"/>
    </location>
</feature>
<dbReference type="InterPro" id="IPR051533">
    <property type="entry name" value="WaaL-like"/>
</dbReference>
<feature type="transmembrane region" description="Helical" evidence="5">
    <location>
        <begin position="346"/>
        <end position="364"/>
    </location>
</feature>
<feature type="transmembrane region" description="Helical" evidence="5">
    <location>
        <begin position="506"/>
        <end position="524"/>
    </location>
</feature>
<evidence type="ECO:0000256" key="3">
    <source>
        <dbReference type="ARBA" id="ARBA00022989"/>
    </source>
</evidence>
<dbReference type="GO" id="GO:0016020">
    <property type="term" value="C:membrane"/>
    <property type="evidence" value="ECO:0007669"/>
    <property type="project" value="UniProtKB-SubCell"/>
</dbReference>
<comment type="caution">
    <text evidence="7">The sequence shown here is derived from an EMBL/GenBank/DDBJ whole genome shotgun (WGS) entry which is preliminary data.</text>
</comment>
<dbReference type="AlphaFoldDB" id="A0A9D1A811"/>
<evidence type="ECO:0000259" key="6">
    <source>
        <dbReference type="Pfam" id="PF04932"/>
    </source>
</evidence>
<evidence type="ECO:0000256" key="1">
    <source>
        <dbReference type="ARBA" id="ARBA00004141"/>
    </source>
</evidence>
<reference evidence="7" key="1">
    <citation type="submission" date="2020-10" db="EMBL/GenBank/DDBJ databases">
        <authorList>
            <person name="Gilroy R."/>
        </authorList>
    </citation>
    <scope>NUCLEOTIDE SEQUENCE</scope>
    <source>
        <strain evidence="7">ChiHjej9B8-7071</strain>
    </source>
</reference>
<reference evidence="7" key="2">
    <citation type="journal article" date="2021" name="PeerJ">
        <title>Extensive microbial diversity within the chicken gut microbiome revealed by metagenomics and culture.</title>
        <authorList>
            <person name="Gilroy R."/>
            <person name="Ravi A."/>
            <person name="Getino M."/>
            <person name="Pursley I."/>
            <person name="Horton D.L."/>
            <person name="Alikhan N.F."/>
            <person name="Baker D."/>
            <person name="Gharbi K."/>
            <person name="Hall N."/>
            <person name="Watson M."/>
            <person name="Adriaenssens E.M."/>
            <person name="Foster-Nyarko E."/>
            <person name="Jarju S."/>
            <person name="Secka A."/>
            <person name="Antonio M."/>
            <person name="Oren A."/>
            <person name="Chaudhuri R.R."/>
            <person name="La Ragione R."/>
            <person name="Hildebrand F."/>
            <person name="Pallen M.J."/>
        </authorList>
    </citation>
    <scope>NUCLEOTIDE SEQUENCE</scope>
    <source>
        <strain evidence="7">ChiHjej9B8-7071</strain>
    </source>
</reference>
<evidence type="ECO:0000313" key="8">
    <source>
        <dbReference type="Proteomes" id="UP000824258"/>
    </source>
</evidence>
<accession>A0A9D1A811</accession>
<dbReference type="PANTHER" id="PTHR37422:SF13">
    <property type="entry name" value="LIPOPOLYSACCHARIDE BIOSYNTHESIS PROTEIN PA4999-RELATED"/>
    <property type="match status" value="1"/>
</dbReference>
<dbReference type="EMBL" id="DVGD01000013">
    <property type="protein sequence ID" value="HIR08870.1"/>
    <property type="molecule type" value="Genomic_DNA"/>
</dbReference>
<evidence type="ECO:0000256" key="4">
    <source>
        <dbReference type="ARBA" id="ARBA00023136"/>
    </source>
</evidence>
<organism evidence="7 8">
    <name type="scientific">Candidatus Avoscillospira stercoripullorum</name>
    <dbReference type="NCBI Taxonomy" id="2840709"/>
    <lineage>
        <taxon>Bacteria</taxon>
        <taxon>Bacillati</taxon>
        <taxon>Bacillota</taxon>
        <taxon>Clostridia</taxon>
        <taxon>Eubacteriales</taxon>
        <taxon>Oscillospiraceae</taxon>
        <taxon>Oscillospiraceae incertae sedis</taxon>
        <taxon>Candidatus Avoscillospira</taxon>
    </lineage>
</organism>
<dbReference type="Pfam" id="PF04932">
    <property type="entry name" value="Wzy_C"/>
    <property type="match status" value="1"/>
</dbReference>
<evidence type="ECO:0000256" key="2">
    <source>
        <dbReference type="ARBA" id="ARBA00022692"/>
    </source>
</evidence>
<evidence type="ECO:0000313" key="7">
    <source>
        <dbReference type="EMBL" id="HIR08870.1"/>
    </source>
</evidence>
<sequence>MDDVLHASLLFRVLAAIGAFFGRLFSGSAVVGFLRRCWQNSALRRFAVGRLSADANYVNASGYRAFFQRCNDRLARVSWPVRWFQNSFVGRIWHGLFRWGSESVLLGWMFRGGLTGVILTVLGLYCGVDYVLRDVLSVPVLSSLWDEALLLLSFLWILRLRMDRQEPLKARTNPLDIPLLAFLAVGFLLMNTVFRYYSISVDGYRATVQYMLWFFVVTRLLRDDRDFKTLYLVMVALATVIALHGIYQYIVAVPIPSNWTDQAEQSVRTRVFSIFGSPNIMGDYMVMFAPMAAGLAYYFEKTWQKLLSWCCAFAMCFGCLFTMSRGAWVAMAVAVVLFCLLVDRRLFGLLVIAFVAALFMPFVASRIGYLFTEQFAESTARGGRASRWMYGMSYLRDYGNPLFGLGLGMFGGAIAMQTKIIDQWDYFYMDNYYLKILVEMGYVGLIFFILLLVALVLIGFRCVYRSRMAEKKAGAPRFSPLAAGILSGLAGVMVHCYFENIFEEPYMMAYFWMMAAMLIYLAFLRERKQQQG</sequence>
<protein>
    <submittedName>
        <fullName evidence="7">O-antigen ligase family protein</fullName>
    </submittedName>
</protein>
<feature type="transmembrane region" description="Helical" evidence="5">
    <location>
        <begin position="402"/>
        <end position="421"/>
    </location>
</feature>
<feature type="transmembrane region" description="Helical" evidence="5">
    <location>
        <begin position="481"/>
        <end position="500"/>
    </location>
</feature>
<feature type="domain" description="O-antigen ligase-related" evidence="6">
    <location>
        <begin position="312"/>
        <end position="449"/>
    </location>
</feature>
<feature type="transmembrane region" description="Helical" evidence="5">
    <location>
        <begin position="230"/>
        <end position="250"/>
    </location>
</feature>
<gene>
    <name evidence="7" type="ORF">IAA70_00535</name>
</gene>
<keyword evidence="4 5" id="KW-0472">Membrane</keyword>
<feature type="transmembrane region" description="Helical" evidence="5">
    <location>
        <begin position="12"/>
        <end position="34"/>
    </location>
</feature>
<keyword evidence="2 5" id="KW-0812">Transmembrane</keyword>
<proteinExistence type="predicted"/>
<dbReference type="GO" id="GO:0016874">
    <property type="term" value="F:ligase activity"/>
    <property type="evidence" value="ECO:0007669"/>
    <property type="project" value="UniProtKB-KW"/>
</dbReference>
<evidence type="ECO:0000256" key="5">
    <source>
        <dbReference type="SAM" id="Phobius"/>
    </source>
</evidence>
<dbReference type="Proteomes" id="UP000824258">
    <property type="component" value="Unassembled WGS sequence"/>
</dbReference>
<keyword evidence="7" id="KW-0436">Ligase</keyword>
<name>A0A9D1A811_9FIRM</name>
<feature type="transmembrane region" description="Helical" evidence="5">
    <location>
        <begin position="306"/>
        <end position="334"/>
    </location>
</feature>